<reference evidence="6 7" key="1">
    <citation type="submission" date="2021-01" db="EMBL/GenBank/DDBJ databases">
        <title>Genome sequencing of Joostella atrarenae M1-2 (= KCTC 23194).</title>
        <authorList>
            <person name="Zakaria M.R."/>
            <person name="Lam M.Q."/>
            <person name="Chong C.S."/>
        </authorList>
    </citation>
    <scope>NUCLEOTIDE SEQUENCE [LARGE SCALE GENOMIC DNA]</scope>
    <source>
        <strain evidence="6 7">M1-2</strain>
    </source>
</reference>
<dbReference type="PANTHER" id="PTHR42852">
    <property type="entry name" value="THIOL:DISULFIDE INTERCHANGE PROTEIN DSBE"/>
    <property type="match status" value="1"/>
</dbReference>
<dbReference type="InterPro" id="IPR036249">
    <property type="entry name" value="Thioredoxin-like_sf"/>
</dbReference>
<dbReference type="CDD" id="cd02966">
    <property type="entry name" value="TlpA_like_family"/>
    <property type="match status" value="1"/>
</dbReference>
<comment type="subcellular location">
    <subcellularLocation>
        <location evidence="1">Cell envelope</location>
    </subcellularLocation>
</comment>
<dbReference type="EMBL" id="JAETXX010000001">
    <property type="protein sequence ID" value="MCF8713938.1"/>
    <property type="molecule type" value="Genomic_DNA"/>
</dbReference>
<dbReference type="Proteomes" id="UP000829517">
    <property type="component" value="Unassembled WGS sequence"/>
</dbReference>
<dbReference type="PANTHER" id="PTHR42852:SF6">
    <property type="entry name" value="THIOL:DISULFIDE INTERCHANGE PROTEIN DSBE"/>
    <property type="match status" value="1"/>
</dbReference>
<evidence type="ECO:0000256" key="2">
    <source>
        <dbReference type="ARBA" id="ARBA00022748"/>
    </source>
</evidence>
<keyword evidence="4" id="KW-0676">Redox-active center</keyword>
<evidence type="ECO:0000313" key="7">
    <source>
        <dbReference type="Proteomes" id="UP000829517"/>
    </source>
</evidence>
<keyword evidence="2" id="KW-0201">Cytochrome c-type biogenesis</keyword>
<name>A0ABS9J0S0_9FLAO</name>
<dbReference type="InterPro" id="IPR013766">
    <property type="entry name" value="Thioredoxin_domain"/>
</dbReference>
<evidence type="ECO:0000259" key="5">
    <source>
        <dbReference type="PROSITE" id="PS51352"/>
    </source>
</evidence>
<evidence type="ECO:0000256" key="1">
    <source>
        <dbReference type="ARBA" id="ARBA00004196"/>
    </source>
</evidence>
<evidence type="ECO:0000256" key="4">
    <source>
        <dbReference type="ARBA" id="ARBA00023284"/>
    </source>
</evidence>
<evidence type="ECO:0000313" key="6">
    <source>
        <dbReference type="EMBL" id="MCF8713938.1"/>
    </source>
</evidence>
<keyword evidence="7" id="KW-1185">Reference proteome</keyword>
<organism evidence="6 7">
    <name type="scientific">Joostella atrarenae</name>
    <dbReference type="NCBI Taxonomy" id="679257"/>
    <lineage>
        <taxon>Bacteria</taxon>
        <taxon>Pseudomonadati</taxon>
        <taxon>Bacteroidota</taxon>
        <taxon>Flavobacteriia</taxon>
        <taxon>Flavobacteriales</taxon>
        <taxon>Flavobacteriaceae</taxon>
        <taxon>Joostella</taxon>
    </lineage>
</organism>
<dbReference type="InterPro" id="IPR050553">
    <property type="entry name" value="Thioredoxin_ResA/DsbE_sf"/>
</dbReference>
<dbReference type="PROSITE" id="PS51352">
    <property type="entry name" value="THIOREDOXIN_2"/>
    <property type="match status" value="1"/>
</dbReference>
<dbReference type="SUPFAM" id="SSF52833">
    <property type="entry name" value="Thioredoxin-like"/>
    <property type="match status" value="1"/>
</dbReference>
<accession>A0ABS9J0S0</accession>
<protein>
    <submittedName>
        <fullName evidence="6">TlpA family protein disulfide reductase</fullName>
    </submittedName>
</protein>
<dbReference type="Gene3D" id="3.40.30.10">
    <property type="entry name" value="Glutaredoxin"/>
    <property type="match status" value="1"/>
</dbReference>
<feature type="domain" description="Thioredoxin" evidence="5">
    <location>
        <begin position="159"/>
        <end position="303"/>
    </location>
</feature>
<comment type="caution">
    <text evidence="6">The sequence shown here is derived from an EMBL/GenBank/DDBJ whole genome shotgun (WGS) entry which is preliminary data.</text>
</comment>
<gene>
    <name evidence="6" type="ORF">JM658_03775</name>
</gene>
<keyword evidence="3" id="KW-1015">Disulfide bond</keyword>
<dbReference type="InterPro" id="IPR013740">
    <property type="entry name" value="Redoxin"/>
</dbReference>
<proteinExistence type="predicted"/>
<sequence>MVSEFKSSIDTKDNDFNDLLKLAVQADYENALYYFFRIPRTKFPKEGNELSAYETLYVDGIKFSDPNILKLENGVAWMENYFFYYTIKNKITKDRIKRISSCIAHISDDRIKEVYIRESIKKGYYKAYEYNAFITPLRQYLTSETSKEFIVEYEKNHHKDEGQAGYNFTYNDPKGNPVSFSEFKGKYVYIDLWATWCGPCKKEIPFLKELEEKYKDEAIEFVSISLDKPKNLQKWKDFVADKNLKGVQLVADNAFDSGIAKNYSVKSIPRFLLFDKEGKIISTNALRPSNPALDTQFQSLLKK</sequence>
<dbReference type="Pfam" id="PF08534">
    <property type="entry name" value="Redoxin"/>
    <property type="match status" value="1"/>
</dbReference>
<evidence type="ECO:0000256" key="3">
    <source>
        <dbReference type="ARBA" id="ARBA00023157"/>
    </source>
</evidence>